<dbReference type="Proteomes" id="UP001372338">
    <property type="component" value="Unassembled WGS sequence"/>
</dbReference>
<proteinExistence type="predicted"/>
<evidence type="ECO:0000313" key="1">
    <source>
        <dbReference type="EMBL" id="KAK7244090.1"/>
    </source>
</evidence>
<sequence>MWPSNTEYCLIAENFCFTCSILSFSEANILPVLTEDRNKQLLQLLNCGLKLEFRYIPIFDSIIGAITVASLRATTSYCLYIYWGVAPCVKMGYHSCSC</sequence>
<reference evidence="1 2" key="1">
    <citation type="submission" date="2024-01" db="EMBL/GenBank/DDBJ databases">
        <title>The genomes of 5 underutilized Papilionoideae crops provide insights into root nodulation and disease resistanc.</title>
        <authorList>
            <person name="Yuan L."/>
        </authorList>
    </citation>
    <scope>NUCLEOTIDE SEQUENCE [LARGE SCALE GENOMIC DNA]</scope>
    <source>
        <strain evidence="1">ZHUSHIDOU_FW_LH</strain>
        <tissue evidence="1">Leaf</tissue>
    </source>
</reference>
<keyword evidence="2" id="KW-1185">Reference proteome</keyword>
<gene>
    <name evidence="1" type="ORF">RIF29_38908</name>
</gene>
<organism evidence="1 2">
    <name type="scientific">Crotalaria pallida</name>
    <name type="common">Smooth rattlebox</name>
    <name type="synonym">Crotalaria striata</name>
    <dbReference type="NCBI Taxonomy" id="3830"/>
    <lineage>
        <taxon>Eukaryota</taxon>
        <taxon>Viridiplantae</taxon>
        <taxon>Streptophyta</taxon>
        <taxon>Embryophyta</taxon>
        <taxon>Tracheophyta</taxon>
        <taxon>Spermatophyta</taxon>
        <taxon>Magnoliopsida</taxon>
        <taxon>eudicotyledons</taxon>
        <taxon>Gunneridae</taxon>
        <taxon>Pentapetalae</taxon>
        <taxon>rosids</taxon>
        <taxon>fabids</taxon>
        <taxon>Fabales</taxon>
        <taxon>Fabaceae</taxon>
        <taxon>Papilionoideae</taxon>
        <taxon>50 kb inversion clade</taxon>
        <taxon>genistoids sensu lato</taxon>
        <taxon>core genistoids</taxon>
        <taxon>Crotalarieae</taxon>
        <taxon>Crotalaria</taxon>
    </lineage>
</organism>
<name>A0AAN9E5L8_CROPI</name>
<dbReference type="AlphaFoldDB" id="A0AAN9E5L8"/>
<accession>A0AAN9E5L8</accession>
<comment type="caution">
    <text evidence="1">The sequence shown here is derived from an EMBL/GenBank/DDBJ whole genome shotgun (WGS) entry which is preliminary data.</text>
</comment>
<protein>
    <submittedName>
        <fullName evidence="1">Uncharacterized protein</fullName>
    </submittedName>
</protein>
<evidence type="ECO:0000313" key="2">
    <source>
        <dbReference type="Proteomes" id="UP001372338"/>
    </source>
</evidence>
<dbReference type="EMBL" id="JAYWIO010000008">
    <property type="protein sequence ID" value="KAK7244090.1"/>
    <property type="molecule type" value="Genomic_DNA"/>
</dbReference>